<evidence type="ECO:0000313" key="2">
    <source>
        <dbReference type="EMBL" id="MCV2869729.1"/>
    </source>
</evidence>
<gene>
    <name evidence="2" type="ORF">OEW28_13930</name>
</gene>
<dbReference type="Proteomes" id="UP001652542">
    <property type="component" value="Unassembled WGS sequence"/>
</dbReference>
<protein>
    <recommendedName>
        <fullName evidence="4">DUF4177 domain-containing protein</fullName>
    </recommendedName>
</protein>
<feature type="compositionally biased region" description="Low complexity" evidence="1">
    <location>
        <begin position="118"/>
        <end position="128"/>
    </location>
</feature>
<proteinExistence type="predicted"/>
<keyword evidence="3" id="KW-1185">Reference proteome</keyword>
<comment type="caution">
    <text evidence="2">The sequence shown here is derived from an EMBL/GenBank/DDBJ whole genome shotgun (WGS) entry which is preliminary data.</text>
</comment>
<evidence type="ECO:0000256" key="1">
    <source>
        <dbReference type="SAM" id="MobiDB-lite"/>
    </source>
</evidence>
<sequence length="128" mass="14739">MTNMYEFKYFQAPKPARNGERAQSDLAAREIDLLSDAGWEFVGIEERPVVSRGWWGKARKRNESFMVFRRPQDIRAHVPLLIGPNPGESVESWREPAVLPRRVRVLNPGDGSHRPQNARRPLLPLLAR</sequence>
<name>A0ABT2ZF29_9RHOB</name>
<reference evidence="2 3" key="1">
    <citation type="submission" date="2022-10" db="EMBL/GenBank/DDBJ databases">
        <title>Defluviimonas sp. nov., isolated from ocean surface water.</title>
        <authorList>
            <person name="He W."/>
            <person name="Wang L."/>
            <person name="Zhang D.-F."/>
        </authorList>
    </citation>
    <scope>NUCLEOTIDE SEQUENCE [LARGE SCALE GENOMIC DNA]</scope>
    <source>
        <strain evidence="2 3">WL0002</strain>
    </source>
</reference>
<dbReference type="EMBL" id="JAOWKY010000004">
    <property type="protein sequence ID" value="MCV2869729.1"/>
    <property type="molecule type" value="Genomic_DNA"/>
</dbReference>
<evidence type="ECO:0000313" key="3">
    <source>
        <dbReference type="Proteomes" id="UP001652542"/>
    </source>
</evidence>
<accession>A0ABT2ZF29</accession>
<evidence type="ECO:0008006" key="4">
    <source>
        <dbReference type="Google" id="ProtNLM"/>
    </source>
</evidence>
<feature type="region of interest" description="Disordered" evidence="1">
    <location>
        <begin position="105"/>
        <end position="128"/>
    </location>
</feature>
<organism evidence="2 3">
    <name type="scientific">Albidovulum marisflavi</name>
    <dbReference type="NCBI Taxonomy" id="2984159"/>
    <lineage>
        <taxon>Bacteria</taxon>
        <taxon>Pseudomonadati</taxon>
        <taxon>Pseudomonadota</taxon>
        <taxon>Alphaproteobacteria</taxon>
        <taxon>Rhodobacterales</taxon>
        <taxon>Paracoccaceae</taxon>
        <taxon>Albidovulum</taxon>
    </lineage>
</organism>